<evidence type="ECO:0000313" key="2">
    <source>
        <dbReference type="Proteomes" id="UP001152795"/>
    </source>
</evidence>
<name>A0A7D9HHA8_PARCT</name>
<feature type="non-terminal residue" evidence="1">
    <location>
        <position position="287"/>
    </location>
</feature>
<dbReference type="Proteomes" id="UP001152795">
    <property type="component" value="Unassembled WGS sequence"/>
</dbReference>
<gene>
    <name evidence="1" type="ORF">PACLA_8A042435</name>
</gene>
<comment type="caution">
    <text evidence="1">The sequence shown here is derived from an EMBL/GenBank/DDBJ whole genome shotgun (WGS) entry which is preliminary data.</text>
</comment>
<dbReference type="AlphaFoldDB" id="A0A7D9HHA8"/>
<dbReference type="EMBL" id="CACRXK020000828">
    <property type="protein sequence ID" value="CAB3985100.1"/>
    <property type="molecule type" value="Genomic_DNA"/>
</dbReference>
<protein>
    <submittedName>
        <fullName evidence="1">Uncharacterized protein</fullName>
    </submittedName>
</protein>
<evidence type="ECO:0000313" key="1">
    <source>
        <dbReference type="EMBL" id="CAB3985100.1"/>
    </source>
</evidence>
<sequence>MKYLVWIEVRKLKTHPFLLVPGWTGFNIIVRNGIVVESVISYLDTIDSPATDLKTAYEVLCRGCEIRERLNLCAVACVFDQAFYAKAMEIYWKHKDMFKNLIIMLGGFHLLMMLFGVIGARFGDAGLCEVAIQSDLFAGRSIDSVLNKKNYNRAAKLCKTGERYKEKEDQKKDWPVWQVFCGGNNEPNVVTILTQDVTKQRLAKPHLPRYYTIGSLQTEELARSFCFRCNSDKKTSFSDESEDGDQVCLIIFMISCGKVTKPKKVALHQESEQLVNIIFIEYENDEP</sequence>
<organism evidence="1 2">
    <name type="scientific">Paramuricea clavata</name>
    <name type="common">Red gorgonian</name>
    <name type="synonym">Violescent sea-whip</name>
    <dbReference type="NCBI Taxonomy" id="317549"/>
    <lineage>
        <taxon>Eukaryota</taxon>
        <taxon>Metazoa</taxon>
        <taxon>Cnidaria</taxon>
        <taxon>Anthozoa</taxon>
        <taxon>Octocorallia</taxon>
        <taxon>Malacalcyonacea</taxon>
        <taxon>Plexauridae</taxon>
        <taxon>Paramuricea</taxon>
    </lineage>
</organism>
<dbReference type="OrthoDB" id="6725193at2759"/>
<dbReference type="PANTHER" id="PTHR46704">
    <property type="entry name" value="CXC DOMAIN-CONTAINING PROTEIN-RELATED"/>
    <property type="match status" value="1"/>
</dbReference>
<keyword evidence="2" id="KW-1185">Reference proteome</keyword>
<proteinExistence type="predicted"/>
<reference evidence="1" key="1">
    <citation type="submission" date="2020-04" db="EMBL/GenBank/DDBJ databases">
        <authorList>
            <person name="Alioto T."/>
            <person name="Alioto T."/>
            <person name="Gomez Garrido J."/>
        </authorList>
    </citation>
    <scope>NUCLEOTIDE SEQUENCE</scope>
    <source>
        <strain evidence="1">A484AB</strain>
    </source>
</reference>
<dbReference type="PANTHER" id="PTHR46704:SF9">
    <property type="entry name" value="BHLH DOMAIN-CONTAINING PROTEIN"/>
    <property type="match status" value="1"/>
</dbReference>
<accession>A0A7D9HHA8</accession>